<dbReference type="AlphaFoldDB" id="A0A644UAQ2"/>
<gene>
    <name evidence="1" type="ORF">SDC9_21803</name>
</gene>
<dbReference type="EMBL" id="VSSQ01000093">
    <property type="protein sequence ID" value="MPL75958.1"/>
    <property type="molecule type" value="Genomic_DNA"/>
</dbReference>
<accession>A0A644UAQ2</accession>
<proteinExistence type="predicted"/>
<organism evidence="1">
    <name type="scientific">bioreactor metagenome</name>
    <dbReference type="NCBI Taxonomy" id="1076179"/>
    <lineage>
        <taxon>unclassified sequences</taxon>
        <taxon>metagenomes</taxon>
        <taxon>ecological metagenomes</taxon>
    </lineage>
</organism>
<evidence type="ECO:0000313" key="1">
    <source>
        <dbReference type="EMBL" id="MPL75958.1"/>
    </source>
</evidence>
<sequence length="141" mass="16477">MIIADSEIDKILNINLTEEYWIFQLGVGYIYENSPSNARFFLPYNEYGFKFWNLINYEIHEFLCVDSKPKEWVKELIEGDVRNLIVGILSAITAKYEIGLGIAIPIVALVIKKDLKDYCCLNFPRRKVIDIKDVVKNNRIR</sequence>
<reference evidence="1" key="1">
    <citation type="submission" date="2019-08" db="EMBL/GenBank/DDBJ databases">
        <authorList>
            <person name="Kucharzyk K."/>
            <person name="Murdoch R.W."/>
            <person name="Higgins S."/>
            <person name="Loffler F."/>
        </authorList>
    </citation>
    <scope>NUCLEOTIDE SEQUENCE</scope>
</reference>
<comment type="caution">
    <text evidence="1">The sequence shown here is derived from an EMBL/GenBank/DDBJ whole genome shotgun (WGS) entry which is preliminary data.</text>
</comment>
<name>A0A644UAQ2_9ZZZZ</name>
<protein>
    <submittedName>
        <fullName evidence="1">Uncharacterized protein</fullName>
    </submittedName>
</protein>